<dbReference type="PRINTS" id="PR00987">
    <property type="entry name" value="TRNASYNTHGLU"/>
</dbReference>
<evidence type="ECO:0000259" key="9">
    <source>
        <dbReference type="Pfam" id="PF00749"/>
    </source>
</evidence>
<keyword evidence="6 8" id="KW-0648">Protein biosynthesis</keyword>
<organism evidence="11 12">
    <name type="scientific">Maribellus luteus</name>
    <dbReference type="NCBI Taxonomy" id="2305463"/>
    <lineage>
        <taxon>Bacteria</taxon>
        <taxon>Pseudomonadati</taxon>
        <taxon>Bacteroidota</taxon>
        <taxon>Bacteroidia</taxon>
        <taxon>Marinilabiliales</taxon>
        <taxon>Prolixibacteraceae</taxon>
        <taxon>Maribellus</taxon>
    </lineage>
</organism>
<comment type="caution">
    <text evidence="11">The sequence shown here is derived from an EMBL/GenBank/DDBJ whole genome shotgun (WGS) entry which is preliminary data.</text>
</comment>
<name>A0A399T1K6_9BACT</name>
<evidence type="ECO:0000256" key="2">
    <source>
        <dbReference type="ARBA" id="ARBA00022490"/>
    </source>
</evidence>
<evidence type="ECO:0000256" key="6">
    <source>
        <dbReference type="ARBA" id="ARBA00022917"/>
    </source>
</evidence>
<dbReference type="Pfam" id="PF19269">
    <property type="entry name" value="Anticodon_2"/>
    <property type="match status" value="1"/>
</dbReference>
<sequence length="509" mass="58048">MMSERKVRVRFAPSPTGPLHMGGVRTALFNYLFAKKHGGDFILRIEDTDQNRYVPGAEEYIIESLTWCGLNPVEGPGIGGNFGPYRQSERKEIYKRYADQLVESRWAYYAFDTPEEIETLRKEAEANKETFSYGIGTREQLNNSLKLSTKEVEDKIAGGEAYVIRFKMPEDTDVTEEDLIRGSVTFNTTKSLDDKVLFKSDGMPTYHLANVVDDHLMEITHVIRGEEWLPSMPLHVLLYKAFGWEDTRPRFAHLPLILKPVGKGKLSKRDGDKMGFPVFPLLWTDPETGDISRGYREDGYFPEAFINLLALLGWSPGNDQEFFSMEELSGLFSLDRVVKSGSRFDPEKAKWFNKHYFQQKAAEELAQLFKPVLEKKGVTASDEKILAVVSEVKERCEFVTDIWEQSSYFFLAPDSYDEKTISKRWKEDTPEKLLAIADVFASVSEWKADAIKEAFSAFMNEKEWGFGVVMNPLRLCLVGGNMGPDLFVICELLGQEESIDRIKNAIEAI</sequence>
<dbReference type="GO" id="GO:0005524">
    <property type="term" value="F:ATP binding"/>
    <property type="evidence" value="ECO:0007669"/>
    <property type="project" value="UniProtKB-UniRule"/>
</dbReference>
<dbReference type="PROSITE" id="PS00178">
    <property type="entry name" value="AA_TRNA_LIGASE_I"/>
    <property type="match status" value="1"/>
</dbReference>
<keyword evidence="5 8" id="KW-0067">ATP-binding</keyword>
<dbReference type="HAMAP" id="MF_00022">
    <property type="entry name" value="Glu_tRNA_synth_type1"/>
    <property type="match status" value="1"/>
</dbReference>
<feature type="short sequence motif" description="'HIGH' region" evidence="8">
    <location>
        <begin position="13"/>
        <end position="23"/>
    </location>
</feature>
<evidence type="ECO:0000256" key="7">
    <source>
        <dbReference type="ARBA" id="ARBA00023146"/>
    </source>
</evidence>
<dbReference type="Gene3D" id="1.10.10.350">
    <property type="match status" value="1"/>
</dbReference>
<proteinExistence type="inferred from homology"/>
<keyword evidence="4 8" id="KW-0547">Nucleotide-binding</keyword>
<keyword evidence="3 8" id="KW-0436">Ligase</keyword>
<evidence type="ECO:0000259" key="10">
    <source>
        <dbReference type="Pfam" id="PF19269"/>
    </source>
</evidence>
<dbReference type="InterPro" id="IPR004527">
    <property type="entry name" value="Glu-tRNA-ligase_bac/mito"/>
</dbReference>
<dbReference type="InterPro" id="IPR014729">
    <property type="entry name" value="Rossmann-like_a/b/a_fold"/>
</dbReference>
<evidence type="ECO:0000256" key="8">
    <source>
        <dbReference type="HAMAP-Rule" id="MF_00022"/>
    </source>
</evidence>
<evidence type="ECO:0000256" key="4">
    <source>
        <dbReference type="ARBA" id="ARBA00022741"/>
    </source>
</evidence>
<dbReference type="GO" id="GO:0006424">
    <property type="term" value="P:glutamyl-tRNA aminoacylation"/>
    <property type="evidence" value="ECO:0007669"/>
    <property type="project" value="UniProtKB-UniRule"/>
</dbReference>
<accession>A0A399T1K6</accession>
<dbReference type="FunFam" id="3.40.50.620:FF:000127">
    <property type="entry name" value="Glutamate--tRNA ligase"/>
    <property type="match status" value="1"/>
</dbReference>
<dbReference type="Gene3D" id="1.10.8.70">
    <property type="entry name" value="Glutamate-tRNA synthetase, class I, anticodon-binding domain 1"/>
    <property type="match status" value="1"/>
</dbReference>
<comment type="subunit">
    <text evidence="8">Monomer.</text>
</comment>
<dbReference type="PANTHER" id="PTHR43311:SF2">
    <property type="entry name" value="GLUTAMATE--TRNA LIGASE, MITOCHONDRIAL-RELATED"/>
    <property type="match status" value="1"/>
</dbReference>
<dbReference type="GO" id="GO:0008270">
    <property type="term" value="F:zinc ion binding"/>
    <property type="evidence" value="ECO:0007669"/>
    <property type="project" value="InterPro"/>
</dbReference>
<dbReference type="Gene3D" id="3.40.50.620">
    <property type="entry name" value="HUPs"/>
    <property type="match status" value="1"/>
</dbReference>
<reference evidence="11 12" key="1">
    <citation type="submission" date="2018-08" db="EMBL/GenBank/DDBJ databases">
        <title>Pallidiluteibacterium maritimus gen. nov., sp. nov., isolated from coastal sediment.</title>
        <authorList>
            <person name="Zhou L.Y."/>
        </authorList>
    </citation>
    <scope>NUCLEOTIDE SEQUENCE [LARGE SCALE GENOMIC DNA]</scope>
    <source>
        <strain evidence="11 12">XSD2</strain>
    </source>
</reference>
<dbReference type="InterPro" id="IPR000924">
    <property type="entry name" value="Glu/Gln-tRNA-synth"/>
</dbReference>
<keyword evidence="7 8" id="KW-0030">Aminoacyl-tRNA synthetase</keyword>
<evidence type="ECO:0000256" key="3">
    <source>
        <dbReference type="ARBA" id="ARBA00022598"/>
    </source>
</evidence>
<dbReference type="SUPFAM" id="SSF48163">
    <property type="entry name" value="An anticodon-binding domain of class I aminoacyl-tRNA synthetases"/>
    <property type="match status" value="1"/>
</dbReference>
<dbReference type="Pfam" id="PF00749">
    <property type="entry name" value="tRNA-synt_1c"/>
    <property type="match status" value="1"/>
</dbReference>
<dbReference type="InterPro" id="IPR020751">
    <property type="entry name" value="aa-tRNA-synth_I_codon-bd_sub2"/>
</dbReference>
<keyword evidence="2 8" id="KW-0963">Cytoplasm</keyword>
<dbReference type="InterPro" id="IPR008925">
    <property type="entry name" value="aa_tRNA-synth_I_cd-bd_sf"/>
</dbReference>
<feature type="domain" description="Aminoacyl-tRNA synthetase class I anticodon-binding" evidence="10">
    <location>
        <begin position="364"/>
        <end position="506"/>
    </location>
</feature>
<evidence type="ECO:0000256" key="5">
    <source>
        <dbReference type="ARBA" id="ARBA00022840"/>
    </source>
</evidence>
<dbReference type="InterPro" id="IPR045462">
    <property type="entry name" value="aa-tRNA-synth_I_cd-bd"/>
</dbReference>
<dbReference type="InterPro" id="IPR020752">
    <property type="entry name" value="Glu-tRNA-synth_I_codon-bd_sub1"/>
</dbReference>
<protein>
    <recommendedName>
        <fullName evidence="8">Glutamate--tRNA ligase</fullName>
        <ecNumber evidence="8">6.1.1.17</ecNumber>
    </recommendedName>
    <alternativeName>
        <fullName evidence="8">Glutamyl-tRNA synthetase</fullName>
        <shortName evidence="8">GluRS</shortName>
    </alternativeName>
</protein>
<feature type="binding site" evidence="8">
    <location>
        <position position="268"/>
    </location>
    <ligand>
        <name>ATP</name>
        <dbReference type="ChEBI" id="CHEBI:30616"/>
    </ligand>
</feature>
<comment type="catalytic activity">
    <reaction evidence="8">
        <text>tRNA(Glu) + L-glutamate + ATP = L-glutamyl-tRNA(Glu) + AMP + diphosphate</text>
        <dbReference type="Rhea" id="RHEA:23540"/>
        <dbReference type="Rhea" id="RHEA-COMP:9663"/>
        <dbReference type="Rhea" id="RHEA-COMP:9680"/>
        <dbReference type="ChEBI" id="CHEBI:29985"/>
        <dbReference type="ChEBI" id="CHEBI:30616"/>
        <dbReference type="ChEBI" id="CHEBI:33019"/>
        <dbReference type="ChEBI" id="CHEBI:78442"/>
        <dbReference type="ChEBI" id="CHEBI:78520"/>
        <dbReference type="ChEBI" id="CHEBI:456215"/>
        <dbReference type="EC" id="6.1.1.17"/>
    </reaction>
</comment>
<evidence type="ECO:0000313" key="12">
    <source>
        <dbReference type="Proteomes" id="UP000265926"/>
    </source>
</evidence>
<evidence type="ECO:0000313" key="11">
    <source>
        <dbReference type="EMBL" id="RIJ48919.1"/>
    </source>
</evidence>
<dbReference type="GO" id="GO:0004818">
    <property type="term" value="F:glutamate-tRNA ligase activity"/>
    <property type="evidence" value="ECO:0007669"/>
    <property type="project" value="UniProtKB-UniRule"/>
</dbReference>
<dbReference type="InterPro" id="IPR049940">
    <property type="entry name" value="GluQ/Sye"/>
</dbReference>
<comment type="similarity">
    <text evidence="1 8">Belongs to the class-I aminoacyl-tRNA synthetase family. Glutamate--tRNA ligase type 1 subfamily.</text>
</comment>
<dbReference type="AlphaFoldDB" id="A0A399T1K6"/>
<feature type="domain" description="Glutamyl/glutaminyl-tRNA synthetase class Ib catalytic" evidence="9">
    <location>
        <begin position="6"/>
        <end position="351"/>
    </location>
</feature>
<dbReference type="EC" id="6.1.1.17" evidence="8"/>
<dbReference type="GO" id="GO:0005829">
    <property type="term" value="C:cytosol"/>
    <property type="evidence" value="ECO:0007669"/>
    <property type="project" value="TreeGrafter"/>
</dbReference>
<dbReference type="Proteomes" id="UP000265926">
    <property type="component" value="Unassembled WGS sequence"/>
</dbReference>
<dbReference type="InterPro" id="IPR033910">
    <property type="entry name" value="GluRS_core"/>
</dbReference>
<dbReference type="InterPro" id="IPR020058">
    <property type="entry name" value="Glu/Gln-tRNA-synth_Ib_cat-dom"/>
</dbReference>
<dbReference type="InterPro" id="IPR001412">
    <property type="entry name" value="aa-tRNA-synth_I_CS"/>
</dbReference>
<dbReference type="OrthoDB" id="9807503at2"/>
<gene>
    <name evidence="8" type="primary">gltX</name>
    <name evidence="11" type="ORF">D1614_08445</name>
</gene>
<comment type="function">
    <text evidence="8">Catalyzes the attachment of glutamate to tRNA(Glu) in a two-step reaction: glutamate is first activated by ATP to form Glu-AMP and then transferred to the acceptor end of tRNA(Glu).</text>
</comment>
<dbReference type="CDD" id="cd00808">
    <property type="entry name" value="GluRS_core"/>
    <property type="match status" value="1"/>
</dbReference>
<dbReference type="NCBIfam" id="TIGR00464">
    <property type="entry name" value="gltX_bact"/>
    <property type="match status" value="1"/>
</dbReference>
<keyword evidence="12" id="KW-1185">Reference proteome</keyword>
<dbReference type="EMBL" id="QWGR01000004">
    <property type="protein sequence ID" value="RIJ48919.1"/>
    <property type="molecule type" value="Genomic_DNA"/>
</dbReference>
<evidence type="ECO:0000256" key="1">
    <source>
        <dbReference type="ARBA" id="ARBA00007894"/>
    </source>
</evidence>
<comment type="caution">
    <text evidence="8">Lacks conserved residue(s) required for the propagation of feature annotation.</text>
</comment>
<dbReference type="PANTHER" id="PTHR43311">
    <property type="entry name" value="GLUTAMATE--TRNA LIGASE"/>
    <property type="match status" value="1"/>
</dbReference>
<dbReference type="SUPFAM" id="SSF52374">
    <property type="entry name" value="Nucleotidylyl transferase"/>
    <property type="match status" value="1"/>
</dbReference>
<comment type="subcellular location">
    <subcellularLocation>
        <location evidence="8">Cytoplasm</location>
    </subcellularLocation>
</comment>
<feature type="short sequence motif" description="'KMSKS' region" evidence="8">
    <location>
        <begin position="265"/>
        <end position="269"/>
    </location>
</feature>
<dbReference type="GO" id="GO:0000049">
    <property type="term" value="F:tRNA binding"/>
    <property type="evidence" value="ECO:0007669"/>
    <property type="project" value="InterPro"/>
</dbReference>